<dbReference type="Proteomes" id="UP000663879">
    <property type="component" value="Unassembled WGS sequence"/>
</dbReference>
<dbReference type="EMBL" id="CAJNOC010001436">
    <property type="protein sequence ID" value="CAF0864752.1"/>
    <property type="molecule type" value="Genomic_DNA"/>
</dbReference>
<gene>
    <name evidence="1" type="ORF">OXX778_LOCUS9621</name>
</gene>
<organism evidence="1 2">
    <name type="scientific">Brachionus calyciflorus</name>
    <dbReference type="NCBI Taxonomy" id="104777"/>
    <lineage>
        <taxon>Eukaryota</taxon>
        <taxon>Metazoa</taxon>
        <taxon>Spiralia</taxon>
        <taxon>Gnathifera</taxon>
        <taxon>Rotifera</taxon>
        <taxon>Eurotatoria</taxon>
        <taxon>Monogononta</taxon>
        <taxon>Pseudotrocha</taxon>
        <taxon>Ploima</taxon>
        <taxon>Brachionidae</taxon>
        <taxon>Brachionus</taxon>
    </lineage>
</organism>
<comment type="caution">
    <text evidence="1">The sequence shown here is derived from an EMBL/GenBank/DDBJ whole genome shotgun (WGS) entry which is preliminary data.</text>
</comment>
<proteinExistence type="predicted"/>
<keyword evidence="2" id="KW-1185">Reference proteome</keyword>
<evidence type="ECO:0000313" key="1">
    <source>
        <dbReference type="EMBL" id="CAF0864752.1"/>
    </source>
</evidence>
<evidence type="ECO:0000313" key="2">
    <source>
        <dbReference type="Proteomes" id="UP000663879"/>
    </source>
</evidence>
<reference evidence="1" key="1">
    <citation type="submission" date="2021-02" db="EMBL/GenBank/DDBJ databases">
        <authorList>
            <person name="Nowell W R."/>
        </authorList>
    </citation>
    <scope>NUCLEOTIDE SEQUENCE</scope>
    <source>
        <strain evidence="1">Ploen Becks lab</strain>
    </source>
</reference>
<accession>A0A813XC39</accession>
<name>A0A813XC39_9BILA</name>
<sequence length="107" mass="12216">MVGDHTFIVNNNLRSPGYILNRHEVITEIVDDILDEDDIDGFDPDDLSAIFDDVDFEELDEVNEMLDEEESEQNRMEEDDVTPVETVEMVAPVETIDLVTTDELGKK</sequence>
<protein>
    <submittedName>
        <fullName evidence="1">Uncharacterized protein</fullName>
    </submittedName>
</protein>
<dbReference type="AlphaFoldDB" id="A0A813XC39"/>